<evidence type="ECO:0000313" key="12">
    <source>
        <dbReference type="Proteomes" id="UP000037069"/>
    </source>
</evidence>
<dbReference type="EMBL" id="JRES01001668">
    <property type="protein sequence ID" value="KNC21064.1"/>
    <property type="molecule type" value="Genomic_DNA"/>
</dbReference>
<reference evidence="11 12" key="1">
    <citation type="journal article" date="2015" name="Nat. Commun.">
        <title>Lucilia cuprina genome unlocks parasitic fly biology to underpin future interventions.</title>
        <authorList>
            <person name="Anstead C.A."/>
            <person name="Korhonen P.K."/>
            <person name="Young N.D."/>
            <person name="Hall R.S."/>
            <person name="Jex A.R."/>
            <person name="Murali S.C."/>
            <person name="Hughes D.S."/>
            <person name="Lee S.F."/>
            <person name="Perry T."/>
            <person name="Stroehlein A.J."/>
            <person name="Ansell B.R."/>
            <person name="Breugelmans B."/>
            <person name="Hofmann A."/>
            <person name="Qu J."/>
            <person name="Dugan S."/>
            <person name="Lee S.L."/>
            <person name="Chao H."/>
            <person name="Dinh H."/>
            <person name="Han Y."/>
            <person name="Doddapaneni H.V."/>
            <person name="Worley K.C."/>
            <person name="Muzny D.M."/>
            <person name="Ioannidis P."/>
            <person name="Waterhouse R.M."/>
            <person name="Zdobnov E.M."/>
            <person name="James P.J."/>
            <person name="Bagnall N.H."/>
            <person name="Kotze A.C."/>
            <person name="Gibbs R.A."/>
            <person name="Richards S."/>
            <person name="Batterham P."/>
            <person name="Gasser R.B."/>
        </authorList>
    </citation>
    <scope>NUCLEOTIDE SEQUENCE [LARGE SCALE GENOMIC DNA]</scope>
    <source>
        <strain evidence="11 12">LS</strain>
        <tissue evidence="11">Full body</tissue>
    </source>
</reference>
<dbReference type="InterPro" id="IPR052070">
    <property type="entry name" value="ESCRT-I_UEV_domain"/>
</dbReference>
<keyword evidence="5 7" id="KW-0653">Protein transport</keyword>
<evidence type="ECO:0000313" key="11">
    <source>
        <dbReference type="EMBL" id="KNC21064.1"/>
    </source>
</evidence>
<evidence type="ECO:0000256" key="7">
    <source>
        <dbReference type="PROSITE-ProRule" id="PRU00644"/>
    </source>
</evidence>
<proteinExistence type="inferred from homology"/>
<dbReference type="InterPro" id="IPR016135">
    <property type="entry name" value="UBQ-conjugating_enzyme/RWD"/>
</dbReference>
<dbReference type="PANTHER" id="PTHR23306">
    <property type="entry name" value="TUMOR SUSCEPTIBILITY GENE 101 PROTEIN-RELATED"/>
    <property type="match status" value="1"/>
</dbReference>
<evidence type="ECO:0000256" key="4">
    <source>
        <dbReference type="ARBA" id="ARBA00022753"/>
    </source>
</evidence>
<dbReference type="GO" id="GO:0000813">
    <property type="term" value="C:ESCRT I complex"/>
    <property type="evidence" value="ECO:0007669"/>
    <property type="project" value="TreeGrafter"/>
</dbReference>
<dbReference type="InterPro" id="IPR017916">
    <property type="entry name" value="SB_dom"/>
</dbReference>
<feature type="domain" description="SB" evidence="9">
    <location>
        <begin position="373"/>
        <end position="439"/>
    </location>
</feature>
<feature type="domain" description="UEV" evidence="10">
    <location>
        <begin position="4"/>
        <end position="147"/>
    </location>
</feature>
<dbReference type="PROSITE" id="PS51312">
    <property type="entry name" value="SB"/>
    <property type="match status" value="1"/>
</dbReference>
<keyword evidence="4" id="KW-0967">Endosome</keyword>
<keyword evidence="12" id="KW-1185">Reference proteome</keyword>
<gene>
    <name evidence="11" type="ORF">FF38_11196</name>
</gene>
<dbReference type="InterPro" id="IPR008883">
    <property type="entry name" value="UEV_N"/>
</dbReference>
<comment type="similarity">
    <text evidence="2">Belongs to the ubiquitin-conjugating enzyme family. UEV subfamily.</text>
</comment>
<dbReference type="GO" id="GO:0008333">
    <property type="term" value="P:endosome to lysosome transport"/>
    <property type="evidence" value="ECO:0007669"/>
    <property type="project" value="TreeGrafter"/>
</dbReference>
<dbReference type="OMA" id="YMNFPQP"/>
<keyword evidence="3 7" id="KW-0813">Transport</keyword>
<dbReference type="Pfam" id="PF09454">
    <property type="entry name" value="Vps23_core"/>
    <property type="match status" value="1"/>
</dbReference>
<sequence length="439" mass="48874">MVPASEEAQIAKLLSKYKHVNATKKEVVDVITSYRSLSYNLQKFVFNDGSTKDLFNLQGTIPVVYKNNTYYIPICIWLMDTHPMNAPMCFVKPTPNMLIKVSMYVDYNGRIYLPYLHDWQPNSSDLLSLIQVMIVTFGDHPPVFSVRKDQTSATPYPTGYNYIETQVQQMKNIPYALSYLAIMPQPGGAANPNTAAASGGSYLPYPSGGGAFPPYPPNNSFGGYPPYPTSSGNAMPAATSSGGPGYPPYMNFPPVPGYNSGYNPSNPSSTGTITEEHIKASLVSAVEDKLRRRLQEKVNQYQAEIDTLNRTKQELVEGSTKIDSIIARLKREEIDLQKNINILRDKEQELEKSLETLENSEGIDPDEAVTTTAPLYRQLLNAYAEEAATEDAIYYLGEALRSGVIDLETFLKHVRQLSRKQFMLRAIMQKCRQKAGLAG</sequence>
<dbReference type="AlphaFoldDB" id="A0A0L0BPB0"/>
<dbReference type="GO" id="GO:0015031">
    <property type="term" value="P:protein transport"/>
    <property type="evidence" value="ECO:0007669"/>
    <property type="project" value="UniProtKB-UniRule"/>
</dbReference>
<accession>A0A0L0BPB0</accession>
<feature type="coiled-coil region" evidence="8">
    <location>
        <begin position="291"/>
        <end position="363"/>
    </location>
</feature>
<organism evidence="11 12">
    <name type="scientific">Lucilia cuprina</name>
    <name type="common">Green bottle fly</name>
    <name type="synonym">Australian sheep blowfly</name>
    <dbReference type="NCBI Taxonomy" id="7375"/>
    <lineage>
        <taxon>Eukaryota</taxon>
        <taxon>Metazoa</taxon>
        <taxon>Ecdysozoa</taxon>
        <taxon>Arthropoda</taxon>
        <taxon>Hexapoda</taxon>
        <taxon>Insecta</taxon>
        <taxon>Pterygota</taxon>
        <taxon>Neoptera</taxon>
        <taxon>Endopterygota</taxon>
        <taxon>Diptera</taxon>
        <taxon>Brachycera</taxon>
        <taxon>Muscomorpha</taxon>
        <taxon>Oestroidea</taxon>
        <taxon>Calliphoridae</taxon>
        <taxon>Luciliinae</taxon>
        <taxon>Lucilia</taxon>
    </lineage>
</organism>
<dbReference type="SUPFAM" id="SSF140111">
    <property type="entry name" value="Endosomal sorting complex assembly domain"/>
    <property type="match status" value="1"/>
</dbReference>
<name>A0A0L0BPB0_LUCCU</name>
<dbReference type="InterPro" id="IPR037202">
    <property type="entry name" value="ESCRT_assembly_dom"/>
</dbReference>
<dbReference type="GO" id="GO:0043130">
    <property type="term" value="F:ubiquitin binding"/>
    <property type="evidence" value="ECO:0007669"/>
    <property type="project" value="TreeGrafter"/>
</dbReference>
<evidence type="ECO:0000256" key="1">
    <source>
        <dbReference type="ARBA" id="ARBA00004177"/>
    </source>
</evidence>
<dbReference type="Proteomes" id="UP000037069">
    <property type="component" value="Unassembled WGS sequence"/>
</dbReference>
<evidence type="ECO:0000256" key="2">
    <source>
        <dbReference type="ARBA" id="ARBA00009594"/>
    </source>
</evidence>
<evidence type="ECO:0008006" key="13">
    <source>
        <dbReference type="Google" id="ProtNLM"/>
    </source>
</evidence>
<dbReference type="Gene3D" id="6.10.140.820">
    <property type="match status" value="1"/>
</dbReference>
<dbReference type="Pfam" id="PF05743">
    <property type="entry name" value="UEV"/>
    <property type="match status" value="1"/>
</dbReference>
<dbReference type="PROSITE" id="PS51322">
    <property type="entry name" value="UEV"/>
    <property type="match status" value="1"/>
</dbReference>
<evidence type="ECO:0000259" key="10">
    <source>
        <dbReference type="PROSITE" id="PS51322"/>
    </source>
</evidence>
<keyword evidence="6 8" id="KW-0175">Coiled coil</keyword>
<dbReference type="SUPFAM" id="SSF54495">
    <property type="entry name" value="UBC-like"/>
    <property type="match status" value="1"/>
</dbReference>
<evidence type="ECO:0000256" key="3">
    <source>
        <dbReference type="ARBA" id="ARBA00022448"/>
    </source>
</evidence>
<dbReference type="PANTHER" id="PTHR23306:SF3">
    <property type="entry name" value="TUMOR SUPPRESSOR PROTEIN 101"/>
    <property type="match status" value="1"/>
</dbReference>
<dbReference type="OrthoDB" id="306304at2759"/>
<dbReference type="Gene3D" id="3.10.110.10">
    <property type="entry name" value="Ubiquitin Conjugating Enzyme"/>
    <property type="match status" value="1"/>
</dbReference>
<evidence type="ECO:0000256" key="5">
    <source>
        <dbReference type="ARBA" id="ARBA00022927"/>
    </source>
</evidence>
<dbReference type="Gene3D" id="6.10.250.370">
    <property type="match status" value="1"/>
</dbReference>
<evidence type="ECO:0000256" key="8">
    <source>
        <dbReference type="SAM" id="Coils"/>
    </source>
</evidence>
<dbReference type="CDD" id="cd11685">
    <property type="entry name" value="UEV_TSG101-like"/>
    <property type="match status" value="1"/>
</dbReference>
<comment type="caution">
    <text evidence="11">The sequence shown here is derived from an EMBL/GenBank/DDBJ whole genome shotgun (WGS) entry which is preliminary data.</text>
</comment>
<dbReference type="STRING" id="7375.A0A0L0BPB0"/>
<evidence type="ECO:0000259" key="9">
    <source>
        <dbReference type="PROSITE" id="PS51312"/>
    </source>
</evidence>
<protein>
    <recommendedName>
        <fullName evidence="13">Tumor susceptibility gene 101 protein</fullName>
    </recommendedName>
</protein>
<comment type="subcellular location">
    <subcellularLocation>
        <location evidence="1">Endosome</location>
    </subcellularLocation>
</comment>
<evidence type="ECO:0000256" key="6">
    <source>
        <dbReference type="ARBA" id="ARBA00023054"/>
    </source>
</evidence>